<feature type="region of interest" description="Disordered" evidence="1">
    <location>
        <begin position="74"/>
        <end position="148"/>
    </location>
</feature>
<dbReference type="PhylomeDB" id="A0A0W0CLC3"/>
<feature type="compositionally biased region" description="Basic and acidic residues" evidence="1">
    <location>
        <begin position="113"/>
        <end position="133"/>
    </location>
</feature>
<sequence length="148" mass="17046">MSGKGELSSRVMNMKFMKFMRPEGQDNKDEGTSKHTHLDASKWDLKSSVNSDSTNKRRVVVKRASKALKIMENVGITSVKAEDDSNKSSALHGRRIFGENKNKRVAEEEEENKTEQEPKQEKDMDELFKESRRNTKPKKKSHKKHKKA</sequence>
<protein>
    <submittedName>
        <fullName evidence="2">M-phase phosphoprotein 6-like protein</fullName>
    </submittedName>
</protein>
<feature type="compositionally biased region" description="Basic residues" evidence="1">
    <location>
        <begin position="134"/>
        <end position="148"/>
    </location>
</feature>
<name>A0A0W0CLC3_CANGB</name>
<gene>
    <name evidence="2" type="ORF">AO440_004316</name>
</gene>
<dbReference type="Proteomes" id="UP000054886">
    <property type="component" value="Unassembled WGS sequence"/>
</dbReference>
<dbReference type="Pfam" id="PF10175">
    <property type="entry name" value="MPP6"/>
    <property type="match status" value="1"/>
</dbReference>
<dbReference type="EMBL" id="LLZZ01000139">
    <property type="protein sequence ID" value="KTB00354.1"/>
    <property type="molecule type" value="Genomic_DNA"/>
</dbReference>
<feature type="compositionally biased region" description="Basic and acidic residues" evidence="1">
    <location>
        <begin position="96"/>
        <end position="106"/>
    </location>
</feature>
<dbReference type="OrthoDB" id="4084022at2759"/>
<feature type="region of interest" description="Disordered" evidence="1">
    <location>
        <begin position="1"/>
        <end position="59"/>
    </location>
</feature>
<organism evidence="2 3">
    <name type="scientific">Candida glabrata</name>
    <name type="common">Yeast</name>
    <name type="synonym">Torulopsis glabrata</name>
    <dbReference type="NCBI Taxonomy" id="5478"/>
    <lineage>
        <taxon>Eukaryota</taxon>
        <taxon>Fungi</taxon>
        <taxon>Dikarya</taxon>
        <taxon>Ascomycota</taxon>
        <taxon>Saccharomycotina</taxon>
        <taxon>Saccharomycetes</taxon>
        <taxon>Saccharomycetales</taxon>
        <taxon>Saccharomycetaceae</taxon>
        <taxon>Nakaseomyces</taxon>
    </lineage>
</organism>
<evidence type="ECO:0000256" key="1">
    <source>
        <dbReference type="SAM" id="MobiDB-lite"/>
    </source>
</evidence>
<proteinExistence type="predicted"/>
<evidence type="ECO:0000313" key="2">
    <source>
        <dbReference type="EMBL" id="KTB00354.1"/>
    </source>
</evidence>
<comment type="caution">
    <text evidence="2">The sequence shown here is derived from an EMBL/GenBank/DDBJ whole genome shotgun (WGS) entry which is preliminary data.</text>
</comment>
<dbReference type="OMA" id="FRDNSEW"/>
<reference evidence="2 3" key="1">
    <citation type="submission" date="2015-10" db="EMBL/GenBank/DDBJ databases">
        <title>Draft genomes sequences of Candida glabrata isolates 1A, 1B, 2A, 2B, 3A and 3B.</title>
        <authorList>
            <person name="Haavelsrud O.E."/>
            <person name="Gaustad P."/>
        </authorList>
    </citation>
    <scope>NUCLEOTIDE SEQUENCE [LARGE SCALE GENOMIC DNA]</scope>
    <source>
        <strain evidence="2">910700640</strain>
    </source>
</reference>
<dbReference type="VEuPathDB" id="FungiDB:GVI51_M10659"/>
<dbReference type="VEuPathDB" id="FungiDB:GWK60_M10637"/>
<dbReference type="VEuPathDB" id="FungiDB:B1J91_M10681g"/>
<dbReference type="AlphaFoldDB" id="A0A0W0CLC3"/>
<evidence type="ECO:0000313" key="3">
    <source>
        <dbReference type="Proteomes" id="UP000054886"/>
    </source>
</evidence>
<feature type="compositionally biased region" description="Basic and acidic residues" evidence="1">
    <location>
        <begin position="20"/>
        <end position="45"/>
    </location>
</feature>
<dbReference type="VEuPathDB" id="FungiDB:CAGL0M10681g"/>
<accession>A0A0W0CLC3</accession>